<sequence>MLNNKTSRASLKSDAKHGAECSRQRRENTFDTAADESKRSPETSAMEGIVGRLMAPQVPANEEREYGRYVDQFRTAFKSLKPVPRGGLVQDPAVIKHPEYRTYASYVARSQMHPSELRTALTDEQVYRAYARLPGANRQWCSASKCSCVRDRRQPVVGVGNCKAVSDIRRTDRSRQPGRPK</sequence>
<dbReference type="AlphaFoldDB" id="A0A4P9XFP8"/>
<dbReference type="Proteomes" id="UP000271241">
    <property type="component" value="Unassembled WGS sequence"/>
</dbReference>
<feature type="compositionally biased region" description="Polar residues" evidence="1">
    <location>
        <begin position="1"/>
        <end position="10"/>
    </location>
</feature>
<reference evidence="3" key="1">
    <citation type="journal article" date="2018" name="Nat. Microbiol.">
        <title>Leveraging single-cell genomics to expand the fungal tree of life.</title>
        <authorList>
            <person name="Ahrendt S.R."/>
            <person name="Quandt C.A."/>
            <person name="Ciobanu D."/>
            <person name="Clum A."/>
            <person name="Salamov A."/>
            <person name="Andreopoulos B."/>
            <person name="Cheng J.F."/>
            <person name="Woyke T."/>
            <person name="Pelin A."/>
            <person name="Henrissat B."/>
            <person name="Reynolds N.K."/>
            <person name="Benny G.L."/>
            <person name="Smith M.E."/>
            <person name="James T.Y."/>
            <person name="Grigoriev I.V."/>
        </authorList>
    </citation>
    <scope>NUCLEOTIDE SEQUENCE [LARGE SCALE GENOMIC DNA]</scope>
    <source>
        <strain evidence="3">RSA 1356</strain>
    </source>
</reference>
<organism evidence="2 3">
    <name type="scientific">Thamnocephalis sphaerospora</name>
    <dbReference type="NCBI Taxonomy" id="78915"/>
    <lineage>
        <taxon>Eukaryota</taxon>
        <taxon>Fungi</taxon>
        <taxon>Fungi incertae sedis</taxon>
        <taxon>Zoopagomycota</taxon>
        <taxon>Zoopagomycotina</taxon>
        <taxon>Zoopagomycetes</taxon>
        <taxon>Zoopagales</taxon>
        <taxon>Sigmoideomycetaceae</taxon>
        <taxon>Thamnocephalis</taxon>
    </lineage>
</organism>
<accession>A0A4P9XFP8</accession>
<evidence type="ECO:0000313" key="2">
    <source>
        <dbReference type="EMBL" id="RKP04378.1"/>
    </source>
</evidence>
<name>A0A4P9XFP8_9FUNG</name>
<evidence type="ECO:0000313" key="3">
    <source>
        <dbReference type="Proteomes" id="UP000271241"/>
    </source>
</evidence>
<gene>
    <name evidence="2" type="ORF">THASP1DRAFT_33865</name>
</gene>
<keyword evidence="3" id="KW-1185">Reference proteome</keyword>
<evidence type="ECO:0000256" key="1">
    <source>
        <dbReference type="SAM" id="MobiDB-lite"/>
    </source>
</evidence>
<feature type="region of interest" description="Disordered" evidence="1">
    <location>
        <begin position="1"/>
        <end position="56"/>
    </location>
</feature>
<feature type="compositionally biased region" description="Basic and acidic residues" evidence="1">
    <location>
        <begin position="11"/>
        <end position="41"/>
    </location>
</feature>
<protein>
    <submittedName>
        <fullName evidence="2">Uncharacterized protein</fullName>
    </submittedName>
</protein>
<proteinExistence type="predicted"/>
<dbReference type="EMBL" id="KZ993787">
    <property type="protein sequence ID" value="RKP04378.1"/>
    <property type="molecule type" value="Genomic_DNA"/>
</dbReference>